<dbReference type="OrthoDB" id="3235114at2759"/>
<keyword evidence="2" id="KW-1185">Reference proteome</keyword>
<name>A0A8H7CG26_9AGAR</name>
<dbReference type="EMBL" id="JACAZI010000023">
    <property type="protein sequence ID" value="KAF7336339.1"/>
    <property type="molecule type" value="Genomic_DNA"/>
</dbReference>
<protein>
    <submittedName>
        <fullName evidence="1">CxC2 domain-containing protein</fullName>
    </submittedName>
</protein>
<accession>A0A8H7CG26</accession>
<dbReference type="Proteomes" id="UP000620124">
    <property type="component" value="Unassembled WGS sequence"/>
</dbReference>
<sequence length="155" mass="17366">MSNSRTKGECGGARAPAPRMHVHQPHFAEVVSVSANRRSATTRAHPVDTEPGPPDYVQEDFVTNAAVENWEFSYDLGDTTLLGEVQAPANDRIVLKSKKKVYENSDFPMLTWAEHQDEYLDEFLRLKGRGYKAIYSECGGCSSLNPTFRCKHQTC</sequence>
<dbReference type="AlphaFoldDB" id="A0A8H7CG26"/>
<organism evidence="1 2">
    <name type="scientific">Mycena venus</name>
    <dbReference type="NCBI Taxonomy" id="2733690"/>
    <lineage>
        <taxon>Eukaryota</taxon>
        <taxon>Fungi</taxon>
        <taxon>Dikarya</taxon>
        <taxon>Basidiomycota</taxon>
        <taxon>Agaricomycotina</taxon>
        <taxon>Agaricomycetes</taxon>
        <taxon>Agaricomycetidae</taxon>
        <taxon>Agaricales</taxon>
        <taxon>Marasmiineae</taxon>
        <taxon>Mycenaceae</taxon>
        <taxon>Mycena</taxon>
    </lineage>
</organism>
<reference evidence="1" key="1">
    <citation type="submission" date="2020-05" db="EMBL/GenBank/DDBJ databases">
        <title>Mycena genomes resolve the evolution of fungal bioluminescence.</title>
        <authorList>
            <person name="Tsai I.J."/>
        </authorList>
    </citation>
    <scope>NUCLEOTIDE SEQUENCE</scope>
    <source>
        <strain evidence="1">CCC161011</strain>
    </source>
</reference>
<gene>
    <name evidence="1" type="ORF">MVEN_02182400</name>
</gene>
<comment type="caution">
    <text evidence="1">The sequence shown here is derived from an EMBL/GenBank/DDBJ whole genome shotgun (WGS) entry which is preliminary data.</text>
</comment>
<proteinExistence type="predicted"/>
<evidence type="ECO:0000313" key="1">
    <source>
        <dbReference type="EMBL" id="KAF7336339.1"/>
    </source>
</evidence>
<evidence type="ECO:0000313" key="2">
    <source>
        <dbReference type="Proteomes" id="UP000620124"/>
    </source>
</evidence>